<organism evidence="3 4">
    <name type="scientific">Micromonospora chokoriensis</name>
    <dbReference type="NCBI Taxonomy" id="356851"/>
    <lineage>
        <taxon>Bacteria</taxon>
        <taxon>Bacillati</taxon>
        <taxon>Actinomycetota</taxon>
        <taxon>Actinomycetes</taxon>
        <taxon>Micromonosporales</taxon>
        <taxon>Micromonosporaceae</taxon>
        <taxon>Micromonospora</taxon>
    </lineage>
</organism>
<feature type="region of interest" description="Disordered" evidence="2">
    <location>
        <begin position="93"/>
        <end position="122"/>
    </location>
</feature>
<feature type="coiled-coil region" evidence="1">
    <location>
        <begin position="28"/>
        <end position="62"/>
    </location>
</feature>
<accession>A0A1C4X948</accession>
<dbReference type="AlphaFoldDB" id="A0A1C4X948"/>
<gene>
    <name evidence="3" type="ORF">GA0070612_3328</name>
</gene>
<evidence type="ECO:0000313" key="3">
    <source>
        <dbReference type="EMBL" id="SCF05053.1"/>
    </source>
</evidence>
<sequence length="122" mass="12935">MRRKTEHRVLTLDGQQVAVLAVADFQRLEAARRQLGASEAQAHQLRQQLRDSQRRVARLEALLALSARSGAPERASGVCAHCAGEVDDPVGAAVPQGLAVPDDQGPGLLPALSRHPPADPIG</sequence>
<name>A0A1C4X948_9ACTN</name>
<dbReference type="RefSeq" id="WP_088988714.1">
    <property type="nucleotide sequence ID" value="NZ_LT607409.1"/>
</dbReference>
<keyword evidence="4" id="KW-1185">Reference proteome</keyword>
<evidence type="ECO:0000313" key="4">
    <source>
        <dbReference type="Proteomes" id="UP000198224"/>
    </source>
</evidence>
<dbReference type="EMBL" id="LT607409">
    <property type="protein sequence ID" value="SCF05053.1"/>
    <property type="molecule type" value="Genomic_DNA"/>
</dbReference>
<protein>
    <submittedName>
        <fullName evidence="3">Uncharacterized protein</fullName>
    </submittedName>
</protein>
<evidence type="ECO:0000256" key="1">
    <source>
        <dbReference type="SAM" id="Coils"/>
    </source>
</evidence>
<keyword evidence="1" id="KW-0175">Coiled coil</keyword>
<reference evidence="4" key="1">
    <citation type="submission" date="2016-06" db="EMBL/GenBank/DDBJ databases">
        <authorList>
            <person name="Varghese N."/>
            <person name="Submissions Spin"/>
        </authorList>
    </citation>
    <scope>NUCLEOTIDE SEQUENCE [LARGE SCALE GENOMIC DNA]</scope>
    <source>
        <strain evidence="4">DSM 45160</strain>
    </source>
</reference>
<evidence type="ECO:0000256" key="2">
    <source>
        <dbReference type="SAM" id="MobiDB-lite"/>
    </source>
</evidence>
<dbReference type="Proteomes" id="UP000198224">
    <property type="component" value="Chromosome I"/>
</dbReference>
<proteinExistence type="predicted"/>